<dbReference type="CDD" id="cd20270">
    <property type="entry name" value="Complex1_LYR_SDHAF3_LYRM10"/>
    <property type="match status" value="1"/>
</dbReference>
<evidence type="ECO:0000256" key="1">
    <source>
        <dbReference type="ARBA" id="ARBA00004305"/>
    </source>
</evidence>
<gene>
    <name evidence="7" type="ORF">AB1Y20_023687</name>
</gene>
<dbReference type="GO" id="GO:0006105">
    <property type="term" value="P:succinate metabolic process"/>
    <property type="evidence" value="ECO:0007669"/>
    <property type="project" value="TreeGrafter"/>
</dbReference>
<dbReference type="EMBL" id="JBGBPQ010000009">
    <property type="protein sequence ID" value="KAL1520217.1"/>
    <property type="molecule type" value="Genomic_DNA"/>
</dbReference>
<accession>A0AB34JGK7</accession>
<reference evidence="7 8" key="1">
    <citation type="journal article" date="2024" name="Science">
        <title>Giant polyketide synthase enzymes in the biosynthesis of giant marine polyether toxins.</title>
        <authorList>
            <person name="Fallon T.R."/>
            <person name="Shende V.V."/>
            <person name="Wierzbicki I.H."/>
            <person name="Pendleton A.L."/>
            <person name="Watervoot N.F."/>
            <person name="Auber R.P."/>
            <person name="Gonzalez D.J."/>
            <person name="Wisecaver J.H."/>
            <person name="Moore B.S."/>
        </authorList>
    </citation>
    <scope>NUCLEOTIDE SEQUENCE [LARGE SCALE GENOMIC DNA]</scope>
    <source>
        <strain evidence="7 8">12B1</strain>
    </source>
</reference>
<evidence type="ECO:0000256" key="6">
    <source>
        <dbReference type="RuleBase" id="RU368039"/>
    </source>
</evidence>
<dbReference type="GO" id="GO:0005759">
    <property type="term" value="C:mitochondrial matrix"/>
    <property type="evidence" value="ECO:0007669"/>
    <property type="project" value="UniProtKB-SubCell"/>
</dbReference>
<comment type="similarity">
    <text evidence="2 6">Belongs to the complex I LYR family. SDHAF3 subfamily.</text>
</comment>
<evidence type="ECO:0000256" key="3">
    <source>
        <dbReference type="ARBA" id="ARBA00022946"/>
    </source>
</evidence>
<keyword evidence="4 6" id="KW-0496">Mitochondrion</keyword>
<comment type="subunit">
    <text evidence="6">Interacts with the iron-sulfur protein subunit within the SDH catalytic dimer.</text>
</comment>
<dbReference type="InterPro" id="IPR008381">
    <property type="entry name" value="SDHAF3/Sdh7"/>
</dbReference>
<keyword evidence="8" id="KW-1185">Reference proteome</keyword>
<proteinExistence type="inferred from homology"/>
<evidence type="ECO:0000256" key="2">
    <source>
        <dbReference type="ARBA" id="ARBA00006020"/>
    </source>
</evidence>
<name>A0AB34JGK7_PRYPA</name>
<evidence type="ECO:0000313" key="7">
    <source>
        <dbReference type="EMBL" id="KAL1520217.1"/>
    </source>
</evidence>
<dbReference type="Proteomes" id="UP001515480">
    <property type="component" value="Unassembled WGS sequence"/>
</dbReference>
<dbReference type="GO" id="GO:0005758">
    <property type="term" value="C:mitochondrial intermembrane space"/>
    <property type="evidence" value="ECO:0007669"/>
    <property type="project" value="TreeGrafter"/>
</dbReference>
<evidence type="ECO:0000256" key="5">
    <source>
        <dbReference type="ARBA" id="ARBA00023186"/>
    </source>
</evidence>
<dbReference type="PANTHER" id="PTHR13137:SF6">
    <property type="entry name" value="SUCCINATE DEHYDROGENASE ASSEMBLY FACTOR 3, MITOCHONDRIAL"/>
    <property type="match status" value="1"/>
</dbReference>
<evidence type="ECO:0000313" key="8">
    <source>
        <dbReference type="Proteomes" id="UP001515480"/>
    </source>
</evidence>
<evidence type="ECO:0000256" key="4">
    <source>
        <dbReference type="ARBA" id="ARBA00023128"/>
    </source>
</evidence>
<keyword evidence="3" id="KW-0809">Transit peptide</keyword>
<organism evidence="7 8">
    <name type="scientific">Prymnesium parvum</name>
    <name type="common">Toxic golden alga</name>
    <dbReference type="NCBI Taxonomy" id="97485"/>
    <lineage>
        <taxon>Eukaryota</taxon>
        <taxon>Haptista</taxon>
        <taxon>Haptophyta</taxon>
        <taxon>Prymnesiophyceae</taxon>
        <taxon>Prymnesiales</taxon>
        <taxon>Prymnesiaceae</taxon>
        <taxon>Prymnesium</taxon>
    </lineage>
</organism>
<dbReference type="Pfam" id="PF13233">
    <property type="entry name" value="Complex1_LYR_2"/>
    <property type="match status" value="1"/>
</dbReference>
<comment type="subcellular location">
    <subcellularLocation>
        <location evidence="1 6">Mitochondrion matrix</location>
    </subcellularLocation>
</comment>
<dbReference type="AlphaFoldDB" id="A0AB34JGK7"/>
<keyword evidence="5 6" id="KW-0143">Chaperone</keyword>
<comment type="function">
    <text evidence="6">Plays an essential role in the assembly of succinate dehydrogenase (SDH), an enzyme complex (also referred to as respiratory complex II) that is a component of both the tricarboxylic acid (TCA) cycle and the mitochondrial electron transport chain, and which couples the oxidation of succinate to fumarate with the reduction of ubiquinone (coenzyme Q) to ubiquinol. Promotes maturation of the iron-sulfur protein subunit of the SDH catalytic dimer, protecting it from the deleterious effects of oxidants. May act together with SDHAF1.</text>
</comment>
<dbReference type="PANTHER" id="PTHR13137">
    <property type="entry name" value="DC11 ACN9 HOMOLOG"/>
    <property type="match status" value="1"/>
</dbReference>
<sequence>MSLVRLYRQVLAAHRKILPPAQRQLGDAYARSEFRLHKNANDDFLQIFERQWRDYLTQIARNDGSLGRPMSPEEVEALSDEQKVQLLKIHENVRNNPSP</sequence>
<protein>
    <recommendedName>
        <fullName evidence="6">Succinate dehydrogenase assembly factor 3</fullName>
        <shortName evidence="6">SDH assembly factor 3</shortName>
        <shortName evidence="6">SDHAF3</shortName>
    </recommendedName>
</protein>
<comment type="caution">
    <text evidence="7">The sequence shown here is derived from an EMBL/GenBank/DDBJ whole genome shotgun (WGS) entry which is preliminary data.</text>
</comment>
<dbReference type="GO" id="GO:0034553">
    <property type="term" value="P:mitochondrial respiratory chain complex II assembly"/>
    <property type="evidence" value="ECO:0007669"/>
    <property type="project" value="UniProtKB-UniRule"/>
</dbReference>